<name>A0A8S1PZV0_PARPR</name>
<evidence type="ECO:0008006" key="5">
    <source>
        <dbReference type="Google" id="ProtNLM"/>
    </source>
</evidence>
<keyword evidence="2" id="KW-0802">TPR repeat</keyword>
<protein>
    <recommendedName>
        <fullName evidence="5">Tetratricopeptide repeat protein 30</fullName>
    </recommendedName>
</protein>
<dbReference type="PANTHER" id="PTHR20931:SF0">
    <property type="entry name" value="TETRATRICOPEPTIDE REPEAT PROTEIN 30"/>
    <property type="match status" value="1"/>
</dbReference>
<evidence type="ECO:0000256" key="2">
    <source>
        <dbReference type="ARBA" id="ARBA00022803"/>
    </source>
</evidence>
<evidence type="ECO:0000313" key="3">
    <source>
        <dbReference type="EMBL" id="CAD8108612.1"/>
    </source>
</evidence>
<dbReference type="Pfam" id="PF13174">
    <property type="entry name" value="TPR_6"/>
    <property type="match status" value="1"/>
</dbReference>
<accession>A0A8S1PZV0</accession>
<evidence type="ECO:0000313" key="4">
    <source>
        <dbReference type="Proteomes" id="UP000688137"/>
    </source>
</evidence>
<dbReference type="FunFam" id="1.25.40.10:FF:000418">
    <property type="entry name" value="Tetratricopeptide repeat protein 30A"/>
    <property type="match status" value="1"/>
</dbReference>
<dbReference type="GO" id="GO:0120170">
    <property type="term" value="F:intraciliary transport particle B binding"/>
    <property type="evidence" value="ECO:0007669"/>
    <property type="project" value="TreeGrafter"/>
</dbReference>
<dbReference type="AlphaFoldDB" id="A0A8S1PZV0"/>
<reference evidence="3" key="1">
    <citation type="submission" date="2021-01" db="EMBL/GenBank/DDBJ databases">
        <authorList>
            <consortium name="Genoscope - CEA"/>
            <person name="William W."/>
        </authorList>
    </citation>
    <scope>NUCLEOTIDE SEQUENCE</scope>
</reference>
<proteinExistence type="predicted"/>
<dbReference type="PANTHER" id="PTHR20931">
    <property type="entry name" value="TETRATRICOPEPTIDE REPEAT PROTEIN 30"/>
    <property type="match status" value="1"/>
</dbReference>
<dbReference type="FunFam" id="1.25.40.10:FF:002173">
    <property type="entry name" value="Tetratricopeptide repeat protein 30A"/>
    <property type="match status" value="1"/>
</dbReference>
<organism evidence="3 4">
    <name type="scientific">Paramecium primaurelia</name>
    <dbReference type="NCBI Taxonomy" id="5886"/>
    <lineage>
        <taxon>Eukaryota</taxon>
        <taxon>Sar</taxon>
        <taxon>Alveolata</taxon>
        <taxon>Ciliophora</taxon>
        <taxon>Intramacronucleata</taxon>
        <taxon>Oligohymenophorea</taxon>
        <taxon>Peniculida</taxon>
        <taxon>Parameciidae</taxon>
        <taxon>Paramecium</taxon>
    </lineage>
</organism>
<keyword evidence="1" id="KW-0677">Repeat</keyword>
<dbReference type="Proteomes" id="UP000688137">
    <property type="component" value="Unassembled WGS sequence"/>
</dbReference>
<evidence type="ECO:0000256" key="1">
    <source>
        <dbReference type="ARBA" id="ARBA00022737"/>
    </source>
</evidence>
<dbReference type="GO" id="GO:0030992">
    <property type="term" value="C:intraciliary transport particle B"/>
    <property type="evidence" value="ECO:0007669"/>
    <property type="project" value="TreeGrafter"/>
</dbReference>
<dbReference type="OMA" id="CCKHELY"/>
<comment type="caution">
    <text evidence="3">The sequence shown here is derived from an EMBL/GenBank/DDBJ whole genome shotgun (WGS) entry which is preliminary data.</text>
</comment>
<keyword evidence="4" id="KW-1185">Reference proteome</keyword>
<gene>
    <name evidence="3" type="ORF">PPRIM_AZ9-3.1.T1370146</name>
</gene>
<dbReference type="InterPro" id="IPR039941">
    <property type="entry name" value="TT30"/>
</dbReference>
<dbReference type="GO" id="GO:0042073">
    <property type="term" value="P:intraciliary transport"/>
    <property type="evidence" value="ECO:0007669"/>
    <property type="project" value="TreeGrafter"/>
</dbReference>
<dbReference type="SMART" id="SM00028">
    <property type="entry name" value="TPR"/>
    <property type="match status" value="4"/>
</dbReference>
<sequence>MQPVQPIAEGQRTKIIYTLIKDQKYKEAINYLNYELQFCPKSRALSLLAYCHYMNQDFTSAVGIYEQLVKYYPEIDDYKIYLAQSYYKDSLYDEALKVCASIENPQYQGKMVQLQALIRYEKGEFQHAKTLLKQNEMDDPDSVINEGCILFKENKFDEARQRFQDGMNLTGYSCELAYNIALCYYKQKQLAQSLKYIAEIIERGVRERPDLGVGSNAEGIEVKSVGNSQALKESALIEAFNLKAAIEYSIKNYDAAKEALVDMPPREEDELDPVTLMNQALMNIEEKTAEGFKKLNHLLQNPPFPPETFPNLLLLYCKYSYFDMAADILAENADLTFKTISTDDFEFVDALILSAASPEESYRKFQILANKHIDTLRRITKSIQDARLNRDNEGIKKSLKEFDDCLEKFIPVLMAQAKIYWDKDNYSQVEKLFRQSAEFCADHDVWKLNVAHVFYVQDNKYREAIRYYEPIVKKNSDNLLSLTAIVIANLCVSYIMVNQNEDAEELMRKLEKEEEKSQYQDPEKPVYHLCIVNLVIGTLYCSKNNYEFGISRVIKSLEPYNKKINTDTWYYAKRCFVALIEVLAKHMIILKDTSYSEILDFLDAADQYGKAIPSVINPLEQLDEKHTVSYEARMIKRMFLKLRT</sequence>
<dbReference type="EMBL" id="CAJJDM010000140">
    <property type="protein sequence ID" value="CAD8108612.1"/>
    <property type="molecule type" value="Genomic_DNA"/>
</dbReference>
<dbReference type="InterPro" id="IPR019734">
    <property type="entry name" value="TPR_rpt"/>
</dbReference>
<dbReference type="GO" id="GO:0005879">
    <property type="term" value="C:axonemal microtubule"/>
    <property type="evidence" value="ECO:0007669"/>
    <property type="project" value="TreeGrafter"/>
</dbReference>